<evidence type="ECO:0000313" key="16">
    <source>
        <dbReference type="EMBL" id="KAK4542782.1"/>
    </source>
</evidence>
<comment type="function">
    <text evidence="12">Cleaves the distal alpha 1,2-linked glucose residue from the Glc(3)Man(9)GlcNAc(2) oligosaccharide precursor.</text>
</comment>
<keyword evidence="5 12" id="KW-0256">Endoplasmic reticulum</keyword>
<dbReference type="EC" id="3.2.1.106" evidence="11 12"/>
<dbReference type="GO" id="GO:0004573">
    <property type="term" value="F:Glc3Man9GlcNAc2 oligosaccharide glucosidase activity"/>
    <property type="evidence" value="ECO:0007669"/>
    <property type="project" value="UniProtKB-UniRule"/>
</dbReference>
<protein>
    <recommendedName>
        <fullName evidence="11 12">Mannosyl-oligosaccharide glucosidase</fullName>
        <ecNumber evidence="11 12">3.2.1.106</ecNumber>
    </recommendedName>
    <alternativeName>
        <fullName evidence="13">Glucosidase I</fullName>
    </alternativeName>
</protein>
<dbReference type="InterPro" id="IPR004888">
    <property type="entry name" value="Glycoside_hydrolase_63"/>
</dbReference>
<comment type="subcellular location">
    <subcellularLocation>
        <location evidence="1 12">Endoplasmic reticulum membrane</location>
        <topology evidence="1 12">Single-pass type II membrane protein</topology>
    </subcellularLocation>
</comment>
<reference evidence="16 17" key="1">
    <citation type="submission" date="2021-11" db="EMBL/GenBank/DDBJ databases">
        <title>Black yeast isolated from Biological Soil Crust.</title>
        <authorList>
            <person name="Kurbessoian T."/>
        </authorList>
    </citation>
    <scope>NUCLEOTIDE SEQUENCE [LARGE SCALE GENOMIC DNA]</scope>
    <source>
        <strain evidence="16 17">CCFEE 5522</strain>
    </source>
</reference>
<dbReference type="Gene3D" id="2.70.98.110">
    <property type="entry name" value="Glycosyl hydrolase family 63, N-terminal domain"/>
    <property type="match status" value="1"/>
</dbReference>
<keyword evidence="3 12" id="KW-0812">Transmembrane</keyword>
<dbReference type="Proteomes" id="UP001324427">
    <property type="component" value="Unassembled WGS sequence"/>
</dbReference>
<dbReference type="EMBL" id="JAVFHQ010000038">
    <property type="protein sequence ID" value="KAK4542782.1"/>
    <property type="molecule type" value="Genomic_DNA"/>
</dbReference>
<name>A0AAV9JCA6_9PEZI</name>
<dbReference type="InterPro" id="IPR038518">
    <property type="entry name" value="Glyco_hydro_63N_sf"/>
</dbReference>
<dbReference type="AlphaFoldDB" id="A0AAV9JCA6"/>
<keyword evidence="17" id="KW-1185">Reference proteome</keyword>
<dbReference type="GO" id="GO:0006487">
    <property type="term" value="P:protein N-linked glycosylation"/>
    <property type="evidence" value="ECO:0007669"/>
    <property type="project" value="UniProtKB-UniRule"/>
</dbReference>
<keyword evidence="8 12" id="KW-0472">Membrane</keyword>
<dbReference type="Gene3D" id="1.50.10.10">
    <property type="match status" value="1"/>
</dbReference>
<organism evidence="16 17">
    <name type="scientific">Oleoguttula mirabilis</name>
    <dbReference type="NCBI Taxonomy" id="1507867"/>
    <lineage>
        <taxon>Eukaryota</taxon>
        <taxon>Fungi</taxon>
        <taxon>Dikarya</taxon>
        <taxon>Ascomycota</taxon>
        <taxon>Pezizomycotina</taxon>
        <taxon>Dothideomycetes</taxon>
        <taxon>Dothideomycetidae</taxon>
        <taxon>Mycosphaerellales</taxon>
        <taxon>Teratosphaeriaceae</taxon>
        <taxon>Oleoguttula</taxon>
    </lineage>
</organism>
<dbReference type="InterPro" id="IPR031631">
    <property type="entry name" value="Glyco_hydro_63N"/>
</dbReference>
<keyword evidence="10 12" id="KW-0326">Glycosidase</keyword>
<keyword evidence="9 13" id="KW-0325">Glycoprotein</keyword>
<feature type="domain" description="Glycosyl hydrolase family 63 C-terminal" evidence="14">
    <location>
        <begin position="220"/>
        <end position="712"/>
    </location>
</feature>
<evidence type="ECO:0000256" key="11">
    <source>
        <dbReference type="ARBA" id="ARBA00038888"/>
    </source>
</evidence>
<accession>A0AAV9JCA6</accession>
<sequence length="775" mass="86506">MGLMWSNADDAVHINTNLRHTCEQNDGVTRYGWTSYEPRRGGTHIFNDTGNKVDLTVDFVKFPDAEGDWGLRIQGVPTADAPRTQKTTVVFYIGSEAKDSWLDCGNSSSGEPEHVLDIDCSGELAALSDYEIKVRPSLRQTTTNDNAVVTNIQSLWVPRDSIWQAKSIFLDQLNKGGQRGTFLQDSLGRGNLHLIQLTFTGDIDFDVLFSSGHKSAPLSATSLTDSIQEAGTAFESHFRATYQPEPPFHDPAFTKLSQSLLSNLLGGIGFFHGTSKISSNRSFEKATITSADEAVEDQGPYSLFTAVPSRPFFPRGFLWDEGFHLQVIVDWDLDLAVEILMSWFDLMDESGWIAREQILGPEARSKVPLEFQTQYQSYANPPTLFLVVDMVLERYSGRVPYNGHPSMYMEGVQYGRATGAPSGSARAFLQKVFPKLRLHCAWFRRTQSGNLDKYRYLHADSEANHTEGYRWRGRTPQHILTSGLDDYPRAPIPSEDELHLDALCWVNLMAQVLSKVATALHGRSDPGILNYEAVSKEAHTTAEAIHWSDASSAYCDVTISPVTDQREHVCHKGYVSLLPFVTNTMSPDRIAAVLDLIADPAHLWSPYGLRSLSTEDEYYGTGEDYWCSPIWVNINYLVLVRLLHLAGEEGSPHRRRAGRLYTQLRENLVNTVAESWKQTGSAWEQYNADTGKGQGTQHFTGWTSLIVRIMAMPQLGGQEPHDYGHGRVSGSYSTKPLMALSGGTLLAPVTVALFIIALWFRRRIFSLCRRLTAGS</sequence>
<dbReference type="SUPFAM" id="SSF48208">
    <property type="entry name" value="Six-hairpin glycosidases"/>
    <property type="match status" value="1"/>
</dbReference>
<evidence type="ECO:0000256" key="9">
    <source>
        <dbReference type="ARBA" id="ARBA00023180"/>
    </source>
</evidence>
<evidence type="ECO:0000256" key="12">
    <source>
        <dbReference type="RuleBase" id="RU368089"/>
    </source>
</evidence>
<evidence type="ECO:0000256" key="5">
    <source>
        <dbReference type="ARBA" id="ARBA00022824"/>
    </source>
</evidence>
<evidence type="ECO:0000256" key="7">
    <source>
        <dbReference type="ARBA" id="ARBA00022989"/>
    </source>
</evidence>
<dbReference type="InterPro" id="IPR008928">
    <property type="entry name" value="6-hairpin_glycosidase_sf"/>
</dbReference>
<feature type="transmembrane region" description="Helical" evidence="12">
    <location>
        <begin position="737"/>
        <end position="760"/>
    </location>
</feature>
<comment type="catalytic activity">
    <reaction evidence="12">
        <text>N(4)-(alpha-D-Glc-(1-&gt;2)-alpha-D-Glc-(1-&gt;3)-alpha-D-Glc-(1-&gt;3)-alpha-D-Man-(1-&gt;2)-alpha-D-Man-(1-&gt;2)-alpha-D-Man-(1-&gt;3)-[alpha-D-Man-(1-&gt;2)-alpha-D-Man-(1-&gt;3)-[alpha-D-Man-(1-&gt;2)-alpha-D-Man-(1-&gt;6)]-alpha-D-Man-(1-&gt;6)]-beta-D-Man-(1-&gt;4)-beta-D-GlcNAc-(1-&gt;4)-beta-D-GlcNAc)-L-asparaginyl-[protein] + H2O = N(4)-(alpha-D-Glc-(1-&gt;3)-alpha-D-Glc-(1-&gt;3)-alpha-D-Man-(1-&gt;2)-alpha-D-Man-(1-&gt;2)-alpha-D-Man-(1-&gt;3)-[alpha-D-Man-(1-&gt;2)-alpha-D-Man-(1-&gt;3)-[alpha-D-Man-(1-&gt;2)-alpha-D-Man-(1-&gt;6)]-alpha-D-Man-(1-&gt;6)]-beta-D-Man-(1-&gt;4)-beta-D-GlcNAc-(1-&gt;4)-beta-D-GlcNAc)-L-asparaginyl-[protein] + beta-D-glucose</text>
        <dbReference type="Rhea" id="RHEA:55988"/>
        <dbReference type="Rhea" id="RHEA-COMP:12806"/>
        <dbReference type="Rhea" id="RHEA-COMP:14355"/>
        <dbReference type="ChEBI" id="CHEBI:15377"/>
        <dbReference type="ChEBI" id="CHEBI:15903"/>
        <dbReference type="ChEBI" id="CHEBI:59082"/>
        <dbReference type="ChEBI" id="CHEBI:132537"/>
        <dbReference type="EC" id="3.2.1.106"/>
    </reaction>
</comment>
<evidence type="ECO:0000256" key="2">
    <source>
        <dbReference type="ARBA" id="ARBA00010833"/>
    </source>
</evidence>
<evidence type="ECO:0000256" key="4">
    <source>
        <dbReference type="ARBA" id="ARBA00022801"/>
    </source>
</evidence>
<comment type="similarity">
    <text evidence="2 12">Belongs to the glycosyl hydrolase 63 family.</text>
</comment>
<keyword evidence="7 12" id="KW-1133">Transmembrane helix</keyword>
<comment type="caution">
    <text evidence="16">The sequence shown here is derived from an EMBL/GenBank/DDBJ whole genome shotgun (WGS) entry which is preliminary data.</text>
</comment>
<evidence type="ECO:0000256" key="8">
    <source>
        <dbReference type="ARBA" id="ARBA00023136"/>
    </source>
</evidence>
<dbReference type="GO" id="GO:0009311">
    <property type="term" value="P:oligosaccharide metabolic process"/>
    <property type="evidence" value="ECO:0007669"/>
    <property type="project" value="UniProtKB-UniRule"/>
</dbReference>
<evidence type="ECO:0000256" key="10">
    <source>
        <dbReference type="ARBA" id="ARBA00023295"/>
    </source>
</evidence>
<dbReference type="PANTHER" id="PTHR10412:SF11">
    <property type="entry name" value="MANNOSYL-OLIGOSACCHARIDE GLUCOSIDASE"/>
    <property type="match status" value="1"/>
</dbReference>
<dbReference type="GO" id="GO:0005789">
    <property type="term" value="C:endoplasmic reticulum membrane"/>
    <property type="evidence" value="ECO:0007669"/>
    <property type="project" value="UniProtKB-SubCell"/>
</dbReference>
<evidence type="ECO:0000256" key="13">
    <source>
        <dbReference type="RuleBase" id="RU369107"/>
    </source>
</evidence>
<evidence type="ECO:0000256" key="1">
    <source>
        <dbReference type="ARBA" id="ARBA00004648"/>
    </source>
</evidence>
<dbReference type="Pfam" id="PF16923">
    <property type="entry name" value="Glyco_hydro_63N"/>
    <property type="match status" value="1"/>
</dbReference>
<dbReference type="InterPro" id="IPR012341">
    <property type="entry name" value="6hp_glycosidase-like_sf"/>
</dbReference>
<evidence type="ECO:0000256" key="3">
    <source>
        <dbReference type="ARBA" id="ARBA00022692"/>
    </source>
</evidence>
<evidence type="ECO:0000259" key="15">
    <source>
        <dbReference type="Pfam" id="PF16923"/>
    </source>
</evidence>
<proteinExistence type="inferred from homology"/>
<dbReference type="InterPro" id="IPR031335">
    <property type="entry name" value="Glyco_hydro_63_C"/>
</dbReference>
<dbReference type="Pfam" id="PF03200">
    <property type="entry name" value="Glyco_hydro_63"/>
    <property type="match status" value="1"/>
</dbReference>
<keyword evidence="6" id="KW-0735">Signal-anchor</keyword>
<evidence type="ECO:0000256" key="6">
    <source>
        <dbReference type="ARBA" id="ARBA00022968"/>
    </source>
</evidence>
<keyword evidence="4 12" id="KW-0378">Hydrolase</keyword>
<evidence type="ECO:0000259" key="14">
    <source>
        <dbReference type="Pfam" id="PF03200"/>
    </source>
</evidence>
<evidence type="ECO:0000313" key="17">
    <source>
        <dbReference type="Proteomes" id="UP001324427"/>
    </source>
</evidence>
<feature type="domain" description="Glycosyl hydrolase family 63 N-terminal" evidence="15">
    <location>
        <begin position="1"/>
        <end position="176"/>
    </location>
</feature>
<gene>
    <name evidence="16" type="ORF">LTR36_006158</name>
</gene>
<comment type="pathway">
    <text evidence="13">Glycan metabolism; N-glycan degradation.</text>
</comment>
<dbReference type="PANTHER" id="PTHR10412">
    <property type="entry name" value="MANNOSYL-OLIGOSACCHARIDE GLUCOSIDASE"/>
    <property type="match status" value="1"/>
</dbReference>